<feature type="binding site" evidence="9">
    <location>
        <position position="263"/>
    </location>
    <ligand>
        <name>L-histidine</name>
        <dbReference type="ChEBI" id="CHEBI:57595"/>
    </ligand>
</feature>
<dbReference type="Pfam" id="PF13393">
    <property type="entry name" value="tRNA-synt_His"/>
    <property type="match status" value="1"/>
</dbReference>
<keyword evidence="11" id="KW-0328">Glycosyltransferase</keyword>
<dbReference type="RefSeq" id="WP_154716484.1">
    <property type="nucleotide sequence ID" value="NZ_LT837803.1"/>
</dbReference>
<dbReference type="Proteomes" id="UP000242886">
    <property type="component" value="Chromosome SDENCHOL"/>
</dbReference>
<dbReference type="EMBL" id="LT837803">
    <property type="protein sequence ID" value="SMB25539.1"/>
    <property type="molecule type" value="Genomic_DNA"/>
</dbReference>
<dbReference type="InterPro" id="IPR004516">
    <property type="entry name" value="HisRS/HisZ"/>
</dbReference>
<dbReference type="GO" id="GO:0000105">
    <property type="term" value="P:L-histidine biosynthetic process"/>
    <property type="evidence" value="ECO:0007669"/>
    <property type="project" value="UniProtKB-UniRule"/>
</dbReference>
<dbReference type="AlphaFoldDB" id="A0A7Z7HQS8"/>
<keyword evidence="5 8" id="KW-0963">Cytoplasm</keyword>
<dbReference type="PIRSF" id="PIRSF001549">
    <property type="entry name" value="His-tRNA_synth"/>
    <property type="match status" value="1"/>
</dbReference>
<gene>
    <name evidence="8 11" type="primary">hisZ</name>
    <name evidence="11" type="ORF">SDENCHOL_11284</name>
</gene>
<evidence type="ECO:0000256" key="4">
    <source>
        <dbReference type="ARBA" id="ARBA00020397"/>
    </source>
</evidence>
<dbReference type="UniPathway" id="UPA00031">
    <property type="reaction ID" value="UER00006"/>
</dbReference>
<evidence type="ECO:0000256" key="8">
    <source>
        <dbReference type="HAMAP-Rule" id="MF_00125"/>
    </source>
</evidence>
<evidence type="ECO:0000256" key="1">
    <source>
        <dbReference type="ARBA" id="ARBA00004496"/>
    </source>
</evidence>
<dbReference type="HAMAP" id="MF_00125">
    <property type="entry name" value="HisZ"/>
    <property type="match status" value="1"/>
</dbReference>
<evidence type="ECO:0000256" key="5">
    <source>
        <dbReference type="ARBA" id="ARBA00022490"/>
    </source>
</evidence>
<dbReference type="NCBIfam" id="NF008935">
    <property type="entry name" value="PRK12292.1-1"/>
    <property type="match status" value="1"/>
</dbReference>
<feature type="domain" description="Class II Histidinyl-tRNA synthetase (HisRS)-like catalytic core" evidence="10">
    <location>
        <begin position="10"/>
        <end position="313"/>
    </location>
</feature>
<evidence type="ECO:0000256" key="3">
    <source>
        <dbReference type="ARBA" id="ARBA00005539"/>
    </source>
</evidence>
<feature type="binding site" evidence="9">
    <location>
        <position position="123"/>
    </location>
    <ligand>
        <name>L-histidine</name>
        <dbReference type="ChEBI" id="CHEBI:57595"/>
    </ligand>
</feature>
<comment type="miscellaneous">
    <text evidence="8">This function is generally fulfilled by the C-terminal part of HisG, which is missing in some bacteria such as this one.</text>
</comment>
<dbReference type="GO" id="GO:0005737">
    <property type="term" value="C:cytoplasm"/>
    <property type="evidence" value="ECO:0007669"/>
    <property type="project" value="UniProtKB-SubCell"/>
</dbReference>
<keyword evidence="12" id="KW-1185">Reference proteome</keyword>
<evidence type="ECO:0000256" key="9">
    <source>
        <dbReference type="PIRSR" id="PIRSR001549-1"/>
    </source>
</evidence>
<dbReference type="InterPro" id="IPR004517">
    <property type="entry name" value="HisZ"/>
</dbReference>
<comment type="similarity">
    <text evidence="3 8">Belongs to the class-II aminoacyl-tRNA synthetase family. HisZ subfamily.</text>
</comment>
<dbReference type="SUPFAM" id="SSF55681">
    <property type="entry name" value="Class II aaRS and biotin synthetases"/>
    <property type="match status" value="1"/>
</dbReference>
<name>A0A7Z7HQS8_9PROT</name>
<comment type="pathway">
    <text evidence="2 8">Amino-acid biosynthesis; L-histidine biosynthesis; L-histidine from 5-phospho-alpha-D-ribose 1-diphosphate: step 1/9.</text>
</comment>
<evidence type="ECO:0000313" key="11">
    <source>
        <dbReference type="EMBL" id="SMB25539.1"/>
    </source>
</evidence>
<evidence type="ECO:0000256" key="7">
    <source>
        <dbReference type="ARBA" id="ARBA00025246"/>
    </source>
</evidence>
<proteinExistence type="inferred from homology"/>
<protein>
    <recommendedName>
        <fullName evidence="4 8">ATP phosphoribosyltransferase regulatory subunit</fullName>
    </recommendedName>
</protein>
<reference evidence="11" key="1">
    <citation type="submission" date="2017-03" db="EMBL/GenBank/DDBJ databases">
        <authorList>
            <consortium name="AG Boll"/>
        </authorList>
    </citation>
    <scope>NUCLEOTIDE SEQUENCE [LARGE SCALE GENOMIC DNA]</scope>
    <source>
        <strain evidence="11">Chol</strain>
    </source>
</reference>
<dbReference type="PANTHER" id="PTHR11476">
    <property type="entry name" value="HISTIDYL-TRNA SYNTHETASE"/>
    <property type="match status" value="1"/>
</dbReference>
<keyword evidence="6 8" id="KW-0368">Histidine biosynthesis</keyword>
<comment type="subunit">
    <text evidence="8">Heteromultimer composed of HisG and HisZ subunits.</text>
</comment>
<evidence type="ECO:0000259" key="10">
    <source>
        <dbReference type="Pfam" id="PF13393"/>
    </source>
</evidence>
<keyword evidence="11" id="KW-0808">Transferase</keyword>
<comment type="function">
    <text evidence="7 8">Required for the first step of histidine biosynthesis. May allow the feedback regulation of ATP phosphoribosyltransferase activity by histidine.</text>
</comment>
<organism evidence="11 12">
    <name type="scientific">Sterolibacterium denitrificans</name>
    <dbReference type="NCBI Taxonomy" id="157592"/>
    <lineage>
        <taxon>Bacteria</taxon>
        <taxon>Pseudomonadati</taxon>
        <taxon>Pseudomonadota</taxon>
        <taxon>Betaproteobacteria</taxon>
        <taxon>Nitrosomonadales</taxon>
        <taxon>Sterolibacteriaceae</taxon>
        <taxon>Sterolibacterium</taxon>
    </lineage>
</organism>
<evidence type="ECO:0000256" key="2">
    <source>
        <dbReference type="ARBA" id="ARBA00004667"/>
    </source>
</evidence>
<dbReference type="InterPro" id="IPR045864">
    <property type="entry name" value="aa-tRNA-synth_II/BPL/LPL"/>
</dbReference>
<keyword evidence="8" id="KW-0028">Amino-acid biosynthesis</keyword>
<accession>A0A7Z7HQS8</accession>
<dbReference type="InterPro" id="IPR041715">
    <property type="entry name" value="HisRS-like_core"/>
</dbReference>
<dbReference type="NCBIfam" id="NF009086">
    <property type="entry name" value="PRK12421.1"/>
    <property type="match status" value="1"/>
</dbReference>
<feature type="binding site" evidence="9">
    <location>
        <position position="127"/>
    </location>
    <ligand>
        <name>L-histidine</name>
        <dbReference type="ChEBI" id="CHEBI:57595"/>
    </ligand>
</feature>
<dbReference type="GO" id="GO:0016757">
    <property type="term" value="F:glycosyltransferase activity"/>
    <property type="evidence" value="ECO:0007669"/>
    <property type="project" value="UniProtKB-KW"/>
</dbReference>
<evidence type="ECO:0000313" key="12">
    <source>
        <dbReference type="Proteomes" id="UP000242886"/>
    </source>
</evidence>
<dbReference type="PANTHER" id="PTHR11476:SF7">
    <property type="entry name" value="HISTIDINE--TRNA LIGASE"/>
    <property type="match status" value="1"/>
</dbReference>
<evidence type="ECO:0000256" key="6">
    <source>
        <dbReference type="ARBA" id="ARBA00023102"/>
    </source>
</evidence>
<comment type="subcellular location">
    <subcellularLocation>
        <location evidence="1 8">Cytoplasm</location>
    </subcellularLocation>
</comment>
<sequence>MRRWLLPEAIEDALPAEAWHVETLRRRLLDEFHRHGYEYVIPPLLEYVESLLTGSGRDLDLRTFKLVDQLSGRTMGVRADIAPQVARIDAHLLNRKGVTRLCYCGSVLHTLPANLTATRQPLQIGAELYGHAGGGADAEILHLLARALQLSGVAATRIDLGHVGVFRALAAGAGFAGEHLDDLFGMMQAKDLPGLRELLADVAEPCRAGLLALPALYGDVTVLARAAATLPALPEITAALDELRALAATLGDLPISFDLGDLRGLHYHSGVVFAAYCAGYPGAIALGGRYDKVGKAFGRDRAATGFSLDLRELAQLAPNGLPRRAIVAPQATAGEAAALRQAVAELRAGGEIVINALPGDTPADWHEAGCDRQLVWRDGRWQTAELK</sequence>
<dbReference type="Gene3D" id="3.30.930.10">
    <property type="entry name" value="Bira Bifunctional Protein, Domain 2"/>
    <property type="match status" value="1"/>
</dbReference>